<dbReference type="Gene3D" id="1.10.10.2840">
    <property type="entry name" value="PucR C-terminal helix-turn-helix domain"/>
    <property type="match status" value="1"/>
</dbReference>
<dbReference type="Pfam" id="PF13556">
    <property type="entry name" value="HTH_30"/>
    <property type="match status" value="1"/>
</dbReference>
<dbReference type="InterPro" id="IPR041522">
    <property type="entry name" value="CdaR_GGDEF"/>
</dbReference>
<gene>
    <name evidence="3" type="ORF">J2S06_002146</name>
</gene>
<reference evidence="3 4" key="1">
    <citation type="submission" date="2023-07" db="EMBL/GenBank/DDBJ databases">
        <title>Genomic Encyclopedia of Type Strains, Phase IV (KMG-IV): sequencing the most valuable type-strain genomes for metagenomic binning, comparative biology and taxonomic classification.</title>
        <authorList>
            <person name="Goeker M."/>
        </authorList>
    </citation>
    <scope>NUCLEOTIDE SEQUENCE [LARGE SCALE GENOMIC DNA]</scope>
    <source>
        <strain evidence="3 4">DSM 19092</strain>
    </source>
</reference>
<dbReference type="InterPro" id="IPR010523">
    <property type="entry name" value="XylR_N"/>
</dbReference>
<comment type="similarity">
    <text evidence="1">Belongs to the CdaR family.</text>
</comment>
<proteinExistence type="inferred from homology"/>
<dbReference type="PANTHER" id="PTHR33744:SF1">
    <property type="entry name" value="DNA-BINDING TRANSCRIPTIONAL ACTIVATOR ADER"/>
    <property type="match status" value="1"/>
</dbReference>
<dbReference type="Pfam" id="PF06505">
    <property type="entry name" value="XylR_N"/>
    <property type="match status" value="1"/>
</dbReference>
<name>A0ABT9VQA4_9BACI</name>
<dbReference type="SUPFAM" id="SSF111126">
    <property type="entry name" value="Ligand-binding domain in the NO signalling and Golgi transport"/>
    <property type="match status" value="1"/>
</dbReference>
<sequence length="635" mass="73288">MNNTVFESDTLHITENNGEYYVNGERVLLVSISAFGTLKEDIANNIGLERLKGFQIRHGQELGKNDAYKAAKMNFPSIKETIFYGPKMHMMKGHAKVKTKFLKIWDSKNAEKKSVHMEGSWFNSYEAEDHLIRNGKSDTPVCNTLVGYASGYLSVICNQRVIVKETACKAKGDDYCCWVAKSIDICDEETINSELKYYEEDPIVKELGYTYEKLLEERNSLARAASIYKKLAEELLAGNDLESIAKTVYESTGLPIIIENHCFHLLAYAGLTKETFYEKDQSFKEYLNVQIDKDQKSYKPFYSTKKIVTKNHIRLVTPFYVGKKIFGYCSLIYEDAQKEVLKLDYLILERIALVCSLYLLNEKKSFEATERMKGYFLDQILSGKNVPKEEIIQRGRYINLDLNQPYYIVMIKYFHTNQDKNSQDELVFHELFMESISEFFKERKRNLLYSQRSNGVVLLVPESELFKNRVEPFCHELIQYLSKKHKTYKFKAGISLVGNEINEAAKRYEEAVTALRITTFHNKIVSFQSLGMVGALMNGNNVEMVKKTARYLLGELYQCKDSSKNHELLKTLYVYLENGGNLELTAEDLCLSVSGLRYRLQKIKTLLGKDLNDPNFHYQLFLSLQALIMIAEIEV</sequence>
<evidence type="ECO:0000313" key="4">
    <source>
        <dbReference type="Proteomes" id="UP001225646"/>
    </source>
</evidence>
<organism evidence="3 4">
    <name type="scientific">Aeribacillus alveayuensis</name>
    <dbReference type="NCBI Taxonomy" id="279215"/>
    <lineage>
        <taxon>Bacteria</taxon>
        <taxon>Bacillati</taxon>
        <taxon>Bacillota</taxon>
        <taxon>Bacilli</taxon>
        <taxon>Bacillales</taxon>
        <taxon>Bacillaceae</taxon>
        <taxon>Aeribacillus</taxon>
    </lineage>
</organism>
<dbReference type="InterPro" id="IPR051448">
    <property type="entry name" value="CdaR-like_regulators"/>
</dbReference>
<dbReference type="Gene3D" id="3.30.1380.20">
    <property type="entry name" value="Trafficking protein particle complex subunit 3"/>
    <property type="match status" value="1"/>
</dbReference>
<dbReference type="InterPro" id="IPR025736">
    <property type="entry name" value="PucR_C-HTH_dom"/>
</dbReference>
<dbReference type="EMBL" id="JAUSTR010000009">
    <property type="protein sequence ID" value="MDQ0163069.1"/>
    <property type="molecule type" value="Genomic_DNA"/>
</dbReference>
<dbReference type="PANTHER" id="PTHR33744">
    <property type="entry name" value="CARBOHYDRATE DIACID REGULATOR"/>
    <property type="match status" value="1"/>
</dbReference>
<evidence type="ECO:0000313" key="3">
    <source>
        <dbReference type="EMBL" id="MDQ0163069.1"/>
    </source>
</evidence>
<evidence type="ECO:0000256" key="1">
    <source>
        <dbReference type="ARBA" id="ARBA00006754"/>
    </source>
</evidence>
<dbReference type="RefSeq" id="WP_419152272.1">
    <property type="nucleotide sequence ID" value="NZ_JAUSTR010000009.1"/>
</dbReference>
<keyword evidence="4" id="KW-1185">Reference proteome</keyword>
<accession>A0ABT9VQA4</accession>
<dbReference type="Proteomes" id="UP001225646">
    <property type="component" value="Unassembled WGS sequence"/>
</dbReference>
<protein>
    <submittedName>
        <fullName evidence="3">Sugar diacid utilization regulator</fullName>
    </submittedName>
</protein>
<feature type="domain" description="4-vinyl reductase 4VR" evidence="2">
    <location>
        <begin position="120"/>
        <end position="182"/>
    </location>
</feature>
<dbReference type="InterPro" id="IPR042070">
    <property type="entry name" value="PucR_C-HTH_sf"/>
</dbReference>
<dbReference type="Pfam" id="PF17853">
    <property type="entry name" value="GGDEF_2"/>
    <property type="match status" value="1"/>
</dbReference>
<dbReference type="InterPro" id="IPR024096">
    <property type="entry name" value="NO_sig/Golgi_transp_ligand-bd"/>
</dbReference>
<dbReference type="Pfam" id="PF02830">
    <property type="entry name" value="V4R"/>
    <property type="match status" value="1"/>
</dbReference>
<comment type="caution">
    <text evidence="3">The sequence shown here is derived from an EMBL/GenBank/DDBJ whole genome shotgun (WGS) entry which is preliminary data.</text>
</comment>
<evidence type="ECO:0000259" key="2">
    <source>
        <dbReference type="SMART" id="SM00989"/>
    </source>
</evidence>
<dbReference type="SMART" id="SM00989">
    <property type="entry name" value="V4R"/>
    <property type="match status" value="1"/>
</dbReference>
<dbReference type="InterPro" id="IPR004096">
    <property type="entry name" value="V4R"/>
</dbReference>